<dbReference type="PANTHER" id="PTHR38733">
    <property type="entry name" value="PROTEIN MCRC"/>
    <property type="match status" value="1"/>
</dbReference>
<proteinExistence type="predicted"/>
<reference evidence="1" key="1">
    <citation type="submission" date="2016-01" db="EMBL/GenBank/DDBJ databases">
        <authorList>
            <person name="Peeters C."/>
        </authorList>
    </citation>
    <scope>NUCLEOTIDE SEQUENCE [LARGE SCALE GENOMIC DNA]</scope>
    <source>
        <strain evidence="1">LMG 29325</strain>
    </source>
</reference>
<dbReference type="AlphaFoldDB" id="A0A158CTY9"/>
<dbReference type="RefSeq" id="WP_086972720.1">
    <property type="nucleotide sequence ID" value="NZ_FCOJ02000056.1"/>
</dbReference>
<organism evidence="1 2">
    <name type="scientific">Caballeronia glebae</name>
    <dbReference type="NCBI Taxonomy" id="1777143"/>
    <lineage>
        <taxon>Bacteria</taxon>
        <taxon>Pseudomonadati</taxon>
        <taxon>Pseudomonadota</taxon>
        <taxon>Betaproteobacteria</taxon>
        <taxon>Burkholderiales</taxon>
        <taxon>Burkholderiaceae</taxon>
        <taxon>Caballeronia</taxon>
    </lineage>
</organism>
<name>A0A158CTY9_9BURK</name>
<dbReference type="Proteomes" id="UP000054596">
    <property type="component" value="Unassembled WGS sequence"/>
</dbReference>
<accession>A0A158CTY9</accession>
<keyword evidence="2" id="KW-1185">Reference proteome</keyword>
<dbReference type="InterPro" id="IPR019292">
    <property type="entry name" value="McrC"/>
</dbReference>
<evidence type="ECO:0000313" key="1">
    <source>
        <dbReference type="EMBL" id="SAK85027.1"/>
    </source>
</evidence>
<comment type="caution">
    <text evidence="1">The sequence shown here is derived from an EMBL/GenBank/DDBJ whole genome shotgun (WGS) entry which is preliminary data.</text>
</comment>
<gene>
    <name evidence="1" type="ORF">AWB82_05743</name>
</gene>
<sequence>MNPIVVREYAYLTTSLVQNTLDHAQVPESAFDWLCGLEERRTKGGRLLSVVGRNELQLRSFVGVLESPCGQVIEILPKHHDLDDPEPARALMCRLIAGALNLPPHEADEAGLRLFRTPLSEWIMGRFLTALEHLLKRGLRFDYLRVEEESRYLRGQLDIARQLRQPPHKGHLLHIRHDVFLANRPENRLLKKALDAVARRTRDAQNWRLSHELSGVLRELPASQDTEQDFRKWHDDRLMVHYRPVKPWCELILRQQLPHSVHGDWRGISFLFPMERLFEDYVARWIHRHLQNGARLVTQARRHSLCRHRGREMFQLRPDLLLEQGDRRWAMDTKWKRLDATAPAQKYGIAQGDFYQMFAYGHHYQGGQGDMALIYPKGRDFSEPLPPFEMQRGLRLWVLPFDLEAKMLLLPQSWTDEPLPLKITSARAL</sequence>
<dbReference type="OrthoDB" id="307209at2"/>
<dbReference type="Pfam" id="PF10117">
    <property type="entry name" value="McrBC"/>
    <property type="match status" value="1"/>
</dbReference>
<evidence type="ECO:0000313" key="2">
    <source>
        <dbReference type="Proteomes" id="UP000054596"/>
    </source>
</evidence>
<protein>
    <submittedName>
        <fullName evidence="1">McrBC 5-methylcytosine restriction system component-like protein</fullName>
    </submittedName>
</protein>
<dbReference type="EMBL" id="FCOJ02000056">
    <property type="protein sequence ID" value="SAK85027.1"/>
    <property type="molecule type" value="Genomic_DNA"/>
</dbReference>
<dbReference type="STRING" id="1777143.AWB82_05743"/>
<dbReference type="PANTHER" id="PTHR38733:SF1">
    <property type="entry name" value="TYPE IV METHYL-DIRECTED RESTRICTION ENZYME ECOKMCRBC"/>
    <property type="match status" value="1"/>
</dbReference>